<organism evidence="2 3">
    <name type="scientific">Flavobacterium anhuiense</name>
    <dbReference type="NCBI Taxonomy" id="459526"/>
    <lineage>
        <taxon>Bacteria</taxon>
        <taxon>Pseudomonadati</taxon>
        <taxon>Bacteroidota</taxon>
        <taxon>Flavobacteriia</taxon>
        <taxon>Flavobacteriales</taxon>
        <taxon>Flavobacteriaceae</taxon>
        <taxon>Flavobacterium</taxon>
    </lineage>
</organism>
<comment type="caution">
    <text evidence="2">The sequence shown here is derived from an EMBL/GenBank/DDBJ whole genome shotgun (WGS) entry which is preliminary data.</text>
</comment>
<evidence type="ECO:0000256" key="1">
    <source>
        <dbReference type="SAM" id="MobiDB-lite"/>
    </source>
</evidence>
<name>A0A444W1K7_9FLAO</name>
<sequence length="55" mass="6142">MKTKKEKKEVQKFGLEKFEVAKLKNLRLIIGGGDDPVDTNDHKGKKGSSEVCNKP</sequence>
<dbReference type="RefSeq" id="WP_165352419.1">
    <property type="nucleotide sequence ID" value="NZ_JUIV01000003.1"/>
</dbReference>
<evidence type="ECO:0000313" key="2">
    <source>
        <dbReference type="EMBL" id="RYJ39602.1"/>
    </source>
</evidence>
<protein>
    <submittedName>
        <fullName evidence="2">Uncharacterized protein</fullName>
    </submittedName>
</protein>
<evidence type="ECO:0000313" key="3">
    <source>
        <dbReference type="Proteomes" id="UP000290433"/>
    </source>
</evidence>
<reference evidence="2 3" key="1">
    <citation type="submission" date="2014-12" db="EMBL/GenBank/DDBJ databases">
        <title>Genome sequence of Flavobacterium anhuiense RCM74.</title>
        <authorList>
            <person name="Kim J.F."/>
            <person name="Song J.Y."/>
            <person name="Kwak M.-J."/>
            <person name="Lee S.-W."/>
        </authorList>
    </citation>
    <scope>NUCLEOTIDE SEQUENCE [LARGE SCALE GENOMIC DNA]</scope>
    <source>
        <strain evidence="2 3">RCM74</strain>
    </source>
</reference>
<dbReference type="Proteomes" id="UP000290433">
    <property type="component" value="Unassembled WGS sequence"/>
</dbReference>
<feature type="region of interest" description="Disordered" evidence="1">
    <location>
        <begin position="30"/>
        <end position="55"/>
    </location>
</feature>
<dbReference type="AlphaFoldDB" id="A0A444W1K7"/>
<gene>
    <name evidence="2" type="ORF">NU08_1271</name>
</gene>
<dbReference type="EMBL" id="JUIV01000003">
    <property type="protein sequence ID" value="RYJ39602.1"/>
    <property type="molecule type" value="Genomic_DNA"/>
</dbReference>
<accession>A0A444W1K7</accession>
<proteinExistence type="predicted"/>